<keyword evidence="2" id="KW-1185">Reference proteome</keyword>
<dbReference type="RefSeq" id="WP_146358057.1">
    <property type="nucleotide sequence ID" value="NZ_VOIR01000018.1"/>
</dbReference>
<evidence type="ECO:0000313" key="1">
    <source>
        <dbReference type="EMBL" id="KAA6430570.1"/>
    </source>
</evidence>
<name>A0A5M8Q6X5_9MICO</name>
<reference evidence="1 2" key="1">
    <citation type="submission" date="2019-08" db="EMBL/GenBank/DDBJ databases">
        <title>Agrococcus lahaulensis sp. nov., isolated from a cold desert of the Indian Himalayas.</title>
        <authorList>
            <person name="Qu J.H."/>
        </authorList>
    </citation>
    <scope>NUCLEOTIDE SEQUENCE [LARGE SCALE GENOMIC DNA]</scope>
    <source>
        <strain evidence="1 2">NS18</strain>
    </source>
</reference>
<accession>A0A5M8Q6X5</accession>
<dbReference type="EMBL" id="VOIR01000018">
    <property type="protein sequence ID" value="KAA6430570.1"/>
    <property type="molecule type" value="Genomic_DNA"/>
</dbReference>
<organism evidence="1 2">
    <name type="scientific">Agrococcus sediminis</name>
    <dbReference type="NCBI Taxonomy" id="2599924"/>
    <lineage>
        <taxon>Bacteria</taxon>
        <taxon>Bacillati</taxon>
        <taxon>Actinomycetota</taxon>
        <taxon>Actinomycetes</taxon>
        <taxon>Micrococcales</taxon>
        <taxon>Microbacteriaceae</taxon>
        <taxon>Agrococcus</taxon>
    </lineage>
</organism>
<dbReference type="AlphaFoldDB" id="A0A5M8Q6X5"/>
<dbReference type="Proteomes" id="UP000323221">
    <property type="component" value="Unassembled WGS sequence"/>
</dbReference>
<evidence type="ECO:0000313" key="2">
    <source>
        <dbReference type="Proteomes" id="UP000323221"/>
    </source>
</evidence>
<comment type="caution">
    <text evidence="1">The sequence shown here is derived from an EMBL/GenBank/DDBJ whole genome shotgun (WGS) entry which is preliminary data.</text>
</comment>
<protein>
    <submittedName>
        <fullName evidence="1">Uncharacterized protein</fullName>
    </submittedName>
</protein>
<sequence>MDGAQQRGWALSWVTAGRAATRGRQSPLARGALSLLVLVASSVVTGCATGTEPRDDVEARPAADGSWMLVRAMGDGPSAGYPEAALEGALVLDASTGCVAGRLGDALIGVILPDSAALTGDAVELSPGGTVIELDAPETIGGGFQSREDIESRGATVEPCAYAEYFTINPDL</sequence>
<proteinExistence type="predicted"/>
<gene>
    <name evidence="1" type="ORF">FQ330_12690</name>
</gene>